<dbReference type="InterPro" id="IPR006073">
    <property type="entry name" value="GTP-bd"/>
</dbReference>
<dbReference type="EMBL" id="QMQA01000130">
    <property type="protein sequence ID" value="RLE12904.1"/>
    <property type="molecule type" value="Genomic_DNA"/>
</dbReference>
<evidence type="ECO:0000256" key="4">
    <source>
        <dbReference type="ARBA" id="ARBA00022723"/>
    </source>
</evidence>
<dbReference type="CDD" id="cd14858">
    <property type="entry name" value="TrmE_N"/>
    <property type="match status" value="1"/>
</dbReference>
<feature type="binding site" evidence="10">
    <location>
        <position position="233"/>
    </location>
    <ligand>
        <name>K(+)</name>
        <dbReference type="ChEBI" id="CHEBI:29103"/>
    </ligand>
</feature>
<evidence type="ECO:0000256" key="8">
    <source>
        <dbReference type="ARBA" id="ARBA00022958"/>
    </source>
</evidence>
<keyword evidence="9 10" id="KW-0342">GTP-binding</keyword>
<keyword evidence="5 10" id="KW-0547">Nucleotide-binding</keyword>
<keyword evidence="3 10" id="KW-0819">tRNA processing</keyword>
<dbReference type="Gene3D" id="3.30.1360.120">
    <property type="entry name" value="Probable tRNA modification gtpase trme, domain 1"/>
    <property type="match status" value="1"/>
</dbReference>
<feature type="binding site" evidence="10">
    <location>
        <position position="127"/>
    </location>
    <ligand>
        <name>(6S)-5-formyl-5,6,7,8-tetrahydrofolate</name>
        <dbReference type="ChEBI" id="CHEBI:57457"/>
    </ligand>
</feature>
<dbReference type="AlphaFoldDB" id="A0A662DAU0"/>
<keyword evidence="8 10" id="KW-0630">Potassium</keyword>
<dbReference type="FunFam" id="3.30.1360.120:FF:000003">
    <property type="entry name" value="tRNA modification GTPase MnmE"/>
    <property type="match status" value="1"/>
</dbReference>
<keyword evidence="6 10" id="KW-0378">Hydrolase</keyword>
<dbReference type="InterPro" id="IPR018948">
    <property type="entry name" value="GTP-bd_TrmE_N"/>
</dbReference>
<gene>
    <name evidence="10 14" type="primary">trmE</name>
    <name evidence="10" type="synonym">mnmE</name>
    <name evidence="14" type="ORF">DRJ04_05300</name>
</gene>
<feature type="coiled-coil region" evidence="12">
    <location>
        <begin position="167"/>
        <end position="213"/>
    </location>
</feature>
<comment type="subcellular location">
    <subcellularLocation>
        <location evidence="10">Cytoplasm</location>
    </subcellularLocation>
</comment>
<evidence type="ECO:0000256" key="11">
    <source>
        <dbReference type="RuleBase" id="RU003313"/>
    </source>
</evidence>
<feature type="binding site" evidence="10">
    <location>
        <position position="257"/>
    </location>
    <ligand>
        <name>K(+)</name>
        <dbReference type="ChEBI" id="CHEBI:29103"/>
    </ligand>
</feature>
<feature type="binding site" evidence="10">
    <location>
        <begin position="233"/>
        <end position="238"/>
    </location>
    <ligand>
        <name>GTP</name>
        <dbReference type="ChEBI" id="CHEBI:37565"/>
    </ligand>
</feature>
<evidence type="ECO:0000256" key="10">
    <source>
        <dbReference type="HAMAP-Rule" id="MF_00379"/>
    </source>
</evidence>
<keyword evidence="4 10" id="KW-0479">Metal-binding</keyword>
<dbReference type="Proteomes" id="UP000280417">
    <property type="component" value="Unassembled WGS sequence"/>
</dbReference>
<feature type="binding site" evidence="10">
    <location>
        <position position="462"/>
    </location>
    <ligand>
        <name>(6S)-5-formyl-5,6,7,8-tetrahydrofolate</name>
        <dbReference type="ChEBI" id="CHEBI:57457"/>
    </ligand>
</feature>
<proteinExistence type="inferred from homology"/>
<feature type="binding site" evidence="10">
    <location>
        <begin position="252"/>
        <end position="258"/>
    </location>
    <ligand>
        <name>GTP</name>
        <dbReference type="ChEBI" id="CHEBI:37565"/>
    </ligand>
</feature>
<comment type="cofactor">
    <cofactor evidence="10">
        <name>K(+)</name>
        <dbReference type="ChEBI" id="CHEBI:29103"/>
    </cofactor>
    <text evidence="10">Binds 1 potassium ion per subunit.</text>
</comment>
<evidence type="ECO:0000256" key="5">
    <source>
        <dbReference type="ARBA" id="ARBA00022741"/>
    </source>
</evidence>
<dbReference type="GO" id="GO:0002098">
    <property type="term" value="P:tRNA wobble uridine modification"/>
    <property type="evidence" value="ECO:0007669"/>
    <property type="project" value="TreeGrafter"/>
</dbReference>
<keyword evidence="2 10" id="KW-0963">Cytoplasm</keyword>
<evidence type="ECO:0000313" key="14">
    <source>
        <dbReference type="EMBL" id="RLE12904.1"/>
    </source>
</evidence>
<comment type="caution">
    <text evidence="10">Lacks conserved residue(s) required for the propagation of feature annotation.</text>
</comment>
<evidence type="ECO:0000259" key="13">
    <source>
        <dbReference type="PROSITE" id="PS51709"/>
    </source>
</evidence>
<comment type="similarity">
    <text evidence="1 10 11">Belongs to the TRAFAC class TrmE-Era-EngA-EngB-Septin-like GTPase superfamily. TrmE GTPase family.</text>
</comment>
<keyword evidence="12" id="KW-0175">Coiled coil</keyword>
<evidence type="ECO:0000313" key="15">
    <source>
        <dbReference type="Proteomes" id="UP000280417"/>
    </source>
</evidence>
<evidence type="ECO:0000256" key="1">
    <source>
        <dbReference type="ARBA" id="ARBA00011043"/>
    </source>
</evidence>
<dbReference type="EC" id="3.6.-.-" evidence="10"/>
<evidence type="ECO:0000256" key="9">
    <source>
        <dbReference type="ARBA" id="ARBA00023134"/>
    </source>
</evidence>
<feature type="binding site" evidence="10">
    <location>
        <position position="258"/>
    </location>
    <ligand>
        <name>Mg(2+)</name>
        <dbReference type="ChEBI" id="CHEBI:18420"/>
    </ligand>
</feature>
<comment type="function">
    <text evidence="10">Exhibits a very high intrinsic GTPase hydrolysis rate. Involved in the addition of a carboxymethylaminomethyl (cmnm) group at the wobble position (U34) of certain tRNAs, forming tRNA-cmnm(5)s(2)U34.</text>
</comment>
<dbReference type="NCBIfam" id="TIGR00231">
    <property type="entry name" value="small_GTP"/>
    <property type="match status" value="1"/>
</dbReference>
<dbReference type="SUPFAM" id="SSF52540">
    <property type="entry name" value="P-loop containing nucleoside triphosphate hydrolases"/>
    <property type="match status" value="1"/>
</dbReference>
<feature type="binding site" evidence="10">
    <location>
        <position position="252"/>
    </location>
    <ligand>
        <name>K(+)</name>
        <dbReference type="ChEBI" id="CHEBI:29103"/>
    </ligand>
</feature>
<dbReference type="Pfam" id="PF12631">
    <property type="entry name" value="MnmE_helical"/>
    <property type="match status" value="1"/>
</dbReference>
<dbReference type="Pfam" id="PF10396">
    <property type="entry name" value="TrmE_N"/>
    <property type="match status" value="1"/>
</dbReference>
<dbReference type="CDD" id="cd04164">
    <property type="entry name" value="trmE"/>
    <property type="match status" value="1"/>
</dbReference>
<dbReference type="GO" id="GO:0042802">
    <property type="term" value="F:identical protein binding"/>
    <property type="evidence" value="ECO:0007669"/>
    <property type="project" value="UniProtKB-ARBA"/>
</dbReference>
<dbReference type="GO" id="GO:0003924">
    <property type="term" value="F:GTPase activity"/>
    <property type="evidence" value="ECO:0007669"/>
    <property type="project" value="UniProtKB-UniRule"/>
</dbReference>
<dbReference type="InterPro" id="IPR027266">
    <property type="entry name" value="TrmE/GcvT-like"/>
</dbReference>
<dbReference type="InterPro" id="IPR031168">
    <property type="entry name" value="G_TrmE"/>
</dbReference>
<dbReference type="PANTHER" id="PTHR42714:SF2">
    <property type="entry name" value="TRNA MODIFICATION GTPASE GTPBP3, MITOCHONDRIAL"/>
    <property type="match status" value="1"/>
</dbReference>
<comment type="caution">
    <text evidence="14">The sequence shown here is derived from an EMBL/GenBank/DDBJ whole genome shotgun (WGS) entry which is preliminary data.</text>
</comment>
<dbReference type="FunFam" id="3.40.50.300:FF:001376">
    <property type="entry name" value="tRNA modification GTPase MnmE"/>
    <property type="match status" value="1"/>
</dbReference>
<sequence length="462" mass="51831">MISEDTIVAISTPIGSSGIGIVRMSGDKAFVIARKIFSPSSRTKVSWTSSFKMYHGWILDPETKEPVDEVILSLMRAPRTYTREDVVEINCHGGLVPLRKILEICLREGARLAEPGEFTKRAFLNGRIDLSQAESVLEIVQAKTEKTLNLAIKSLRGELSNHILSIREEMIDILSILEAEIDFAEEEIEILPEKEKEKYLDNLIQKLENLLDRAKTSQVYREGIKAVIAGKTNVGKSSLLNTLLERERAIVSHIPGTTRDTIEETINIKGFPVCIIDTAGLGIAKNPLDEEGAKRTRNSLKMADIILRMGDGSSSLEKEDEKVFATVKELKKQTLLIINKIDLPQRINKNKLREIFPHLHPVEISATQGSGLGRLKTEIANLILKKITPTSEDLMINMRQKNCLEKTKKCLIRAKEGLENNLSVEFLALEMREGIEHLDELTGRSLGEEVLNRIFSRFCIGK</sequence>
<organism evidence="14 15">
    <name type="scientific">Aerophobetes bacterium</name>
    <dbReference type="NCBI Taxonomy" id="2030807"/>
    <lineage>
        <taxon>Bacteria</taxon>
        <taxon>Candidatus Aerophobota</taxon>
    </lineage>
</organism>
<dbReference type="GO" id="GO:0030488">
    <property type="term" value="P:tRNA methylation"/>
    <property type="evidence" value="ECO:0007669"/>
    <property type="project" value="TreeGrafter"/>
</dbReference>
<evidence type="ECO:0000256" key="7">
    <source>
        <dbReference type="ARBA" id="ARBA00022842"/>
    </source>
</evidence>
<feature type="binding site" evidence="10">
    <location>
        <position position="23"/>
    </location>
    <ligand>
        <name>(6S)-5-formyl-5,6,7,8-tetrahydrofolate</name>
        <dbReference type="ChEBI" id="CHEBI:57457"/>
    </ligand>
</feature>
<dbReference type="InterPro" id="IPR025867">
    <property type="entry name" value="MnmE_helical"/>
</dbReference>
<dbReference type="InterPro" id="IPR027417">
    <property type="entry name" value="P-loop_NTPase"/>
</dbReference>
<name>A0A662DAU0_UNCAE</name>
<keyword evidence="7 10" id="KW-0460">Magnesium</keyword>
<dbReference type="InterPro" id="IPR005225">
    <property type="entry name" value="Small_GTP-bd"/>
</dbReference>
<accession>A0A662DAU0</accession>
<protein>
    <recommendedName>
        <fullName evidence="10">tRNA modification GTPase MnmE</fullName>
        <ecNumber evidence="10">3.6.-.-</ecNumber>
    </recommendedName>
</protein>
<dbReference type="SUPFAM" id="SSF116878">
    <property type="entry name" value="TrmE connector domain"/>
    <property type="match status" value="1"/>
</dbReference>
<dbReference type="HAMAP" id="MF_00379">
    <property type="entry name" value="GTPase_MnmE"/>
    <property type="match status" value="1"/>
</dbReference>
<dbReference type="PANTHER" id="PTHR42714">
    <property type="entry name" value="TRNA MODIFICATION GTPASE GTPBP3"/>
    <property type="match status" value="1"/>
</dbReference>
<dbReference type="Gene3D" id="1.20.120.430">
    <property type="entry name" value="tRNA modification GTPase MnmE domain 2"/>
    <property type="match status" value="1"/>
</dbReference>
<evidence type="ECO:0000256" key="3">
    <source>
        <dbReference type="ARBA" id="ARBA00022694"/>
    </source>
</evidence>
<dbReference type="NCBIfam" id="TIGR00450">
    <property type="entry name" value="mnmE_trmE_thdF"/>
    <property type="match status" value="1"/>
</dbReference>
<evidence type="ECO:0000256" key="12">
    <source>
        <dbReference type="SAM" id="Coils"/>
    </source>
</evidence>
<feature type="binding site" evidence="10">
    <location>
        <position position="254"/>
    </location>
    <ligand>
        <name>K(+)</name>
        <dbReference type="ChEBI" id="CHEBI:29103"/>
    </ligand>
</feature>
<evidence type="ECO:0000256" key="6">
    <source>
        <dbReference type="ARBA" id="ARBA00022801"/>
    </source>
</evidence>
<dbReference type="Pfam" id="PF01926">
    <property type="entry name" value="MMR_HSR1"/>
    <property type="match status" value="1"/>
</dbReference>
<dbReference type="Gene3D" id="3.40.50.300">
    <property type="entry name" value="P-loop containing nucleotide triphosphate hydrolases"/>
    <property type="match status" value="1"/>
</dbReference>
<feature type="domain" description="TrmE-type G" evidence="13">
    <location>
        <begin position="223"/>
        <end position="384"/>
    </location>
</feature>
<dbReference type="InterPro" id="IPR027368">
    <property type="entry name" value="MnmE_dom2"/>
</dbReference>
<evidence type="ECO:0000256" key="2">
    <source>
        <dbReference type="ARBA" id="ARBA00022490"/>
    </source>
</evidence>
<comment type="subunit">
    <text evidence="10">Homodimer. Heterotetramer of two MnmE and two MnmG subunits.</text>
</comment>
<dbReference type="GO" id="GO:0005525">
    <property type="term" value="F:GTP binding"/>
    <property type="evidence" value="ECO:0007669"/>
    <property type="project" value="UniProtKB-UniRule"/>
</dbReference>
<reference evidence="14 15" key="1">
    <citation type="submission" date="2018-06" db="EMBL/GenBank/DDBJ databases">
        <title>Extensive metabolic versatility and redundancy in microbially diverse, dynamic hydrothermal sediments.</title>
        <authorList>
            <person name="Dombrowski N."/>
            <person name="Teske A."/>
            <person name="Baker B.J."/>
        </authorList>
    </citation>
    <scope>NUCLEOTIDE SEQUENCE [LARGE SCALE GENOMIC DNA]</scope>
    <source>
        <strain evidence="14">B3_G15</strain>
    </source>
</reference>
<feature type="binding site" evidence="10">
    <location>
        <position position="88"/>
    </location>
    <ligand>
        <name>(6S)-5-formyl-5,6,7,8-tetrahydrofolate</name>
        <dbReference type="ChEBI" id="CHEBI:57457"/>
    </ligand>
</feature>
<dbReference type="GO" id="GO:0046872">
    <property type="term" value="F:metal ion binding"/>
    <property type="evidence" value="ECO:0007669"/>
    <property type="project" value="UniProtKB-KW"/>
</dbReference>
<dbReference type="PROSITE" id="PS51709">
    <property type="entry name" value="G_TRME"/>
    <property type="match status" value="1"/>
</dbReference>
<dbReference type="GO" id="GO:0005829">
    <property type="term" value="C:cytosol"/>
    <property type="evidence" value="ECO:0007669"/>
    <property type="project" value="TreeGrafter"/>
</dbReference>
<feature type="binding site" evidence="10">
    <location>
        <begin position="277"/>
        <end position="280"/>
    </location>
    <ligand>
        <name>GTP</name>
        <dbReference type="ChEBI" id="CHEBI:37565"/>
    </ligand>
</feature>
<feature type="binding site" evidence="10">
    <location>
        <position position="237"/>
    </location>
    <ligand>
        <name>Mg(2+)</name>
        <dbReference type="ChEBI" id="CHEBI:18420"/>
    </ligand>
</feature>
<dbReference type="InterPro" id="IPR004520">
    <property type="entry name" value="GTPase_MnmE"/>
</dbReference>